<comment type="subcellular location">
    <subcellularLocation>
        <location evidence="1">Nucleus</location>
    </subcellularLocation>
</comment>
<sequence length="389" mass="43513">MNNIHLCLTQNGGTQAIQQGQVAGPSCIQRQNNNNSRDNNVLQFSHPEYTFQYESEYLQQPHSYSNCMNVVQTQQLTRLQHYSQNGNNYSNSSLQPGECRFVQVDQQQFNNLSSSFPFPLKHENDTEPSSDESNISEHQNGVIRKAERIRTMKDFLPSTISMINPQLSCLIHSEEAGLLNPMATFCSVPGRLSLLSSAAKYKVTVGEIQRRINPPESLNASVLGGILRRAKSKDGGKSLRDQLKVVGLTLPAGRRKASNVNSLTALVEYEASQLAVDFDKLCENDFPSKEMAEYIFKTRCQDEAVREQRKSMILMTKQLVQEFNTILSLDGSPSCNNSPRQTLDPVIQIPLTHFSLVTHGFGGSAVQSSLNAFSNYLNELLRIMETTEL</sequence>
<name>A0A1I7RYB6_BURXY</name>
<keyword evidence="11" id="KW-1185">Reference proteome</keyword>
<dbReference type="Pfam" id="PF03299">
    <property type="entry name" value="TF_AP-2"/>
    <property type="match status" value="1"/>
</dbReference>
<organism evidence="10 12">
    <name type="scientific">Bursaphelenchus xylophilus</name>
    <name type="common">Pinewood nematode worm</name>
    <name type="synonym">Aphelenchoides xylophilus</name>
    <dbReference type="NCBI Taxonomy" id="6326"/>
    <lineage>
        <taxon>Eukaryota</taxon>
        <taxon>Metazoa</taxon>
        <taxon>Ecdysozoa</taxon>
        <taxon>Nematoda</taxon>
        <taxon>Chromadorea</taxon>
        <taxon>Rhabditida</taxon>
        <taxon>Tylenchina</taxon>
        <taxon>Tylenchomorpha</taxon>
        <taxon>Aphelenchoidea</taxon>
        <taxon>Aphelenchoididae</taxon>
        <taxon>Bursaphelenchus</taxon>
    </lineage>
</organism>
<dbReference type="PANTHER" id="PTHR10812">
    <property type="entry name" value="TRANSCRIPTION FACTOR AP-2"/>
    <property type="match status" value="1"/>
</dbReference>
<evidence type="ECO:0000256" key="7">
    <source>
        <dbReference type="SAM" id="MobiDB-lite"/>
    </source>
</evidence>
<gene>
    <name evidence="9" type="ORF">BXYJ_LOCUS1722</name>
</gene>
<evidence type="ECO:0000256" key="6">
    <source>
        <dbReference type="ARBA" id="ARBA00023242"/>
    </source>
</evidence>
<evidence type="ECO:0000256" key="4">
    <source>
        <dbReference type="ARBA" id="ARBA00023125"/>
    </source>
</evidence>
<keyword evidence="4" id="KW-0238">DNA-binding</keyword>
<evidence type="ECO:0000313" key="9">
    <source>
        <dbReference type="EMBL" id="CAD5210012.1"/>
    </source>
</evidence>
<evidence type="ECO:0000313" key="10">
    <source>
        <dbReference type="Proteomes" id="UP000095284"/>
    </source>
</evidence>
<dbReference type="InterPro" id="IPR004979">
    <property type="entry name" value="TF_AP2"/>
</dbReference>
<dbReference type="WBParaSite" id="BXY_0573300.1">
    <property type="protein sequence ID" value="BXY_0573300.1"/>
    <property type="gene ID" value="BXY_0573300"/>
</dbReference>
<dbReference type="AlphaFoldDB" id="A0A1I7RYB6"/>
<dbReference type="GO" id="GO:0005634">
    <property type="term" value="C:nucleus"/>
    <property type="evidence" value="ECO:0007669"/>
    <property type="project" value="UniProtKB-SubCell"/>
</dbReference>
<evidence type="ECO:0000259" key="8">
    <source>
        <dbReference type="Pfam" id="PF03299"/>
    </source>
</evidence>
<accession>A0A1I7RYB6</accession>
<evidence type="ECO:0000256" key="1">
    <source>
        <dbReference type="ARBA" id="ARBA00004123"/>
    </source>
</evidence>
<dbReference type="GO" id="GO:0000981">
    <property type="term" value="F:DNA-binding transcription factor activity, RNA polymerase II-specific"/>
    <property type="evidence" value="ECO:0007669"/>
    <property type="project" value="TreeGrafter"/>
</dbReference>
<dbReference type="OrthoDB" id="6252992at2759"/>
<comment type="similarity">
    <text evidence="2">Belongs to the AP-2 family.</text>
</comment>
<dbReference type="Proteomes" id="UP000095284">
    <property type="component" value="Unplaced"/>
</dbReference>
<evidence type="ECO:0000256" key="2">
    <source>
        <dbReference type="ARBA" id="ARBA00007770"/>
    </source>
</evidence>
<dbReference type="Proteomes" id="UP000659654">
    <property type="component" value="Unassembled WGS sequence"/>
</dbReference>
<dbReference type="EMBL" id="CAJFDI010000001">
    <property type="protein sequence ID" value="CAD5210012.1"/>
    <property type="molecule type" value="Genomic_DNA"/>
</dbReference>
<dbReference type="Proteomes" id="UP000582659">
    <property type="component" value="Unassembled WGS sequence"/>
</dbReference>
<feature type="domain" description="Transcription factor AP-2 C-terminal" evidence="8">
    <location>
        <begin position="185"/>
        <end position="379"/>
    </location>
</feature>
<dbReference type="eggNOG" id="KOG3811">
    <property type="taxonomic scope" value="Eukaryota"/>
</dbReference>
<protein>
    <submittedName>
        <fullName evidence="9">(pine wood nematode) hypothetical protein</fullName>
    </submittedName>
    <submittedName>
        <fullName evidence="12">TF_AP-2 domain-containing protein</fullName>
    </submittedName>
</protein>
<keyword evidence="5" id="KW-0804">Transcription</keyword>
<evidence type="ECO:0000256" key="5">
    <source>
        <dbReference type="ARBA" id="ARBA00023163"/>
    </source>
</evidence>
<dbReference type="PANTHER" id="PTHR10812:SF17">
    <property type="entry name" value="TRANSCRIPTION FACTOR AP-2, ISOFORM D"/>
    <property type="match status" value="1"/>
</dbReference>
<dbReference type="InterPro" id="IPR013854">
    <property type="entry name" value="TF_AP2_C"/>
</dbReference>
<dbReference type="SMR" id="A0A1I7RYB6"/>
<keyword evidence="6" id="KW-0539">Nucleus</keyword>
<keyword evidence="3" id="KW-0805">Transcription regulation</keyword>
<dbReference type="PRINTS" id="PR01748">
    <property type="entry name" value="AP2TNSCPFCT"/>
</dbReference>
<evidence type="ECO:0000313" key="12">
    <source>
        <dbReference type="WBParaSite" id="BXY_0573300.1"/>
    </source>
</evidence>
<dbReference type="GO" id="GO:0000977">
    <property type="term" value="F:RNA polymerase II transcription regulatory region sequence-specific DNA binding"/>
    <property type="evidence" value="ECO:0007669"/>
    <property type="project" value="TreeGrafter"/>
</dbReference>
<reference evidence="12" key="1">
    <citation type="submission" date="2016-11" db="UniProtKB">
        <authorList>
            <consortium name="WormBaseParasite"/>
        </authorList>
    </citation>
    <scope>IDENTIFICATION</scope>
</reference>
<dbReference type="EMBL" id="CAJFCV020000001">
    <property type="protein sequence ID" value="CAG9085554.1"/>
    <property type="molecule type" value="Genomic_DNA"/>
</dbReference>
<proteinExistence type="inferred from homology"/>
<reference evidence="9" key="2">
    <citation type="submission" date="2020-09" db="EMBL/GenBank/DDBJ databases">
        <authorList>
            <person name="Kikuchi T."/>
        </authorList>
    </citation>
    <scope>NUCLEOTIDE SEQUENCE</scope>
    <source>
        <strain evidence="9">Ka4C1</strain>
    </source>
</reference>
<evidence type="ECO:0000313" key="11">
    <source>
        <dbReference type="Proteomes" id="UP000659654"/>
    </source>
</evidence>
<dbReference type="GO" id="GO:0042127">
    <property type="term" value="P:regulation of cell population proliferation"/>
    <property type="evidence" value="ECO:0007669"/>
    <property type="project" value="TreeGrafter"/>
</dbReference>
<evidence type="ECO:0000256" key="3">
    <source>
        <dbReference type="ARBA" id="ARBA00023015"/>
    </source>
</evidence>
<feature type="region of interest" description="Disordered" evidence="7">
    <location>
        <begin position="115"/>
        <end position="141"/>
    </location>
</feature>